<comment type="caution">
    <text evidence="4">The sequence shown here is derived from an EMBL/GenBank/DDBJ whole genome shotgun (WGS) entry which is preliminary data.</text>
</comment>
<name>A0ABR8UW62_9MICC</name>
<comment type="function">
    <text evidence="2">Required for maturation of urease via the functional incorporation of the urease nickel metallocenter.</text>
</comment>
<feature type="region of interest" description="Disordered" evidence="3">
    <location>
        <begin position="1"/>
        <end position="25"/>
    </location>
</feature>
<proteinExistence type="inferred from homology"/>
<evidence type="ECO:0000256" key="2">
    <source>
        <dbReference type="HAMAP-Rule" id="MF_01384"/>
    </source>
</evidence>
<keyword evidence="2" id="KW-0963">Cytoplasm</keyword>
<feature type="compositionally biased region" description="Gly residues" evidence="3">
    <location>
        <begin position="269"/>
        <end position="280"/>
    </location>
</feature>
<organism evidence="4 5">
    <name type="scientific">Arthrobacter gallicola</name>
    <dbReference type="NCBI Taxonomy" id="2762225"/>
    <lineage>
        <taxon>Bacteria</taxon>
        <taxon>Bacillati</taxon>
        <taxon>Actinomycetota</taxon>
        <taxon>Actinomycetes</taxon>
        <taxon>Micrococcales</taxon>
        <taxon>Micrococcaceae</taxon>
        <taxon>Arthrobacter</taxon>
    </lineage>
</organism>
<gene>
    <name evidence="2" type="primary">ureD</name>
    <name evidence="4" type="ORF">H9639_15855</name>
</gene>
<protein>
    <recommendedName>
        <fullName evidence="2">Urease accessory protein UreD</fullName>
    </recommendedName>
</protein>
<keyword evidence="2" id="KW-0996">Nickel insertion</keyword>
<feature type="compositionally biased region" description="Low complexity" evidence="3">
    <location>
        <begin position="237"/>
        <end position="253"/>
    </location>
</feature>
<reference evidence="4 5" key="1">
    <citation type="submission" date="2020-08" db="EMBL/GenBank/DDBJ databases">
        <title>A Genomic Blueprint of the Chicken Gut Microbiome.</title>
        <authorList>
            <person name="Gilroy R."/>
            <person name="Ravi A."/>
            <person name="Getino M."/>
            <person name="Pursley I."/>
            <person name="Horton D.L."/>
            <person name="Alikhan N.-F."/>
            <person name="Baker D."/>
            <person name="Gharbi K."/>
            <person name="Hall N."/>
            <person name="Watson M."/>
            <person name="Adriaenssens E.M."/>
            <person name="Foster-Nyarko E."/>
            <person name="Jarju S."/>
            <person name="Secka A."/>
            <person name="Antonio M."/>
            <person name="Oren A."/>
            <person name="Chaudhuri R."/>
            <person name="La Ragione R.M."/>
            <person name="Hildebrand F."/>
            <person name="Pallen M.J."/>
        </authorList>
    </citation>
    <scope>NUCLEOTIDE SEQUENCE [LARGE SCALE GENOMIC DNA]</scope>
    <source>
        <strain evidence="4 5">Sa2CUA1</strain>
    </source>
</reference>
<keyword evidence="5" id="KW-1185">Reference proteome</keyword>
<evidence type="ECO:0000256" key="3">
    <source>
        <dbReference type="SAM" id="MobiDB-lite"/>
    </source>
</evidence>
<feature type="region of interest" description="Disordered" evidence="3">
    <location>
        <begin position="218"/>
        <end position="292"/>
    </location>
</feature>
<dbReference type="HAMAP" id="MF_01384">
    <property type="entry name" value="UreD"/>
    <property type="match status" value="1"/>
</dbReference>
<keyword evidence="1 2" id="KW-0143">Chaperone</keyword>
<sequence length="332" mass="34603">MRSRTLSTVTDPLRRATDGSSPRPTRIAVERAGSSARFSVLDQGLYLAPRPVSVPLRRPGNGNPHLRVALIGIHMMLLGGDDVRIELTIGPGVTLEVIEPAGMVAYDAEGVASRWSLDAVLGEGAALIWDSAPFVAAGGSNVLRQTRMRLGTGSRVLLRETLVLGRSGEAGGALRSVTRLSGPDGDVLYEDLDLTGGRLAAVGVLGTSKVLASATAAGWRPLPEPGPGRQVPLGQAVEPGQPGQPVQPEEPGHPGQPVPVPQPDARPDGGPGRAGRGNAGRGTASRSNMSPSVHRFDLASSGAVLRALTDSAHQADRLVQAEYSRWRDLLTA</sequence>
<evidence type="ECO:0000313" key="5">
    <source>
        <dbReference type="Proteomes" id="UP000609874"/>
    </source>
</evidence>
<comment type="subcellular location">
    <subcellularLocation>
        <location evidence="2">Cytoplasm</location>
    </subcellularLocation>
</comment>
<accession>A0ABR8UW62</accession>
<dbReference type="EMBL" id="JACSQD010000008">
    <property type="protein sequence ID" value="MBD7996772.1"/>
    <property type="molecule type" value="Genomic_DNA"/>
</dbReference>
<comment type="subunit">
    <text evidence="2">UreD, UreF and UreG form a complex that acts as a GTP-hydrolysis-dependent molecular chaperone, activating the urease apoprotein by helping to assemble the nickel containing metallocenter of UreC. The UreE protein probably delivers the nickel.</text>
</comment>
<comment type="similarity">
    <text evidence="2">Belongs to the UreD family.</text>
</comment>
<dbReference type="InterPro" id="IPR002669">
    <property type="entry name" value="UreD"/>
</dbReference>
<evidence type="ECO:0000256" key="1">
    <source>
        <dbReference type="ARBA" id="ARBA00023186"/>
    </source>
</evidence>
<dbReference type="Pfam" id="PF01774">
    <property type="entry name" value="UreD"/>
    <property type="match status" value="1"/>
</dbReference>
<dbReference type="Proteomes" id="UP000609874">
    <property type="component" value="Unassembled WGS sequence"/>
</dbReference>
<feature type="compositionally biased region" description="Pro residues" evidence="3">
    <location>
        <begin position="254"/>
        <end position="264"/>
    </location>
</feature>
<evidence type="ECO:0000313" key="4">
    <source>
        <dbReference type="EMBL" id="MBD7996772.1"/>
    </source>
</evidence>
<feature type="compositionally biased region" description="Polar residues" evidence="3">
    <location>
        <begin position="1"/>
        <end position="10"/>
    </location>
</feature>